<dbReference type="Pfam" id="PF00583">
    <property type="entry name" value="Acetyltransf_1"/>
    <property type="match status" value="1"/>
</dbReference>
<dbReference type="InterPro" id="IPR020036">
    <property type="entry name" value="PseH"/>
</dbReference>
<dbReference type="InterPro" id="IPR013132">
    <property type="entry name" value="PseI/NeuA/B-like_N"/>
</dbReference>
<dbReference type="GO" id="GO:0016747">
    <property type="term" value="F:acyltransferase activity, transferring groups other than amino-acyl groups"/>
    <property type="evidence" value="ECO:0007669"/>
    <property type="project" value="InterPro"/>
</dbReference>
<dbReference type="AlphaFoldDB" id="A0A3D8IU94"/>
<evidence type="ECO:0000313" key="4">
    <source>
        <dbReference type="EMBL" id="RDU68485.1"/>
    </source>
</evidence>
<gene>
    <name evidence="4" type="ORF">CQA54_01380</name>
</gene>
<dbReference type="Proteomes" id="UP000256514">
    <property type="component" value="Unassembled WGS sequence"/>
</dbReference>
<dbReference type="InterPro" id="IPR006190">
    <property type="entry name" value="SAF_AFP_Neu5Ac"/>
</dbReference>
<reference evidence="4 5" key="1">
    <citation type="submission" date="2018-04" db="EMBL/GenBank/DDBJ databases">
        <title>Novel Campyloabacter and Helicobacter Species and Strains.</title>
        <authorList>
            <person name="Mannion A.J."/>
            <person name="Shen Z."/>
            <person name="Fox J.G."/>
        </authorList>
    </citation>
    <scope>NUCLEOTIDE SEQUENCE [LARGE SCALE GENOMIC DNA]</scope>
    <source>
        <strain evidence="4 5">MIT 12-6600</strain>
    </source>
</reference>
<evidence type="ECO:0000259" key="3">
    <source>
        <dbReference type="PROSITE" id="PS51186"/>
    </source>
</evidence>
<dbReference type="InterPro" id="IPR016181">
    <property type="entry name" value="Acyl_CoA_acyltransferase"/>
</dbReference>
<dbReference type="EC" id="2.5.1.97" evidence="1"/>
<dbReference type="PROSITE" id="PS50844">
    <property type="entry name" value="AFP_LIKE"/>
    <property type="match status" value="1"/>
</dbReference>
<dbReference type="GO" id="GO:0016051">
    <property type="term" value="P:carbohydrate biosynthetic process"/>
    <property type="evidence" value="ECO:0007669"/>
    <property type="project" value="InterPro"/>
</dbReference>
<dbReference type="Pfam" id="PF08666">
    <property type="entry name" value="SAF"/>
    <property type="match status" value="1"/>
</dbReference>
<keyword evidence="5" id="KW-1185">Reference proteome</keyword>
<dbReference type="NCBIfam" id="TIGR03585">
    <property type="entry name" value="PseH"/>
    <property type="match status" value="1"/>
</dbReference>
<feature type="domain" description="AFP-like" evidence="2">
    <location>
        <begin position="456"/>
        <end position="512"/>
    </location>
</feature>
<dbReference type="Gene3D" id="3.40.630.30">
    <property type="match status" value="1"/>
</dbReference>
<feature type="domain" description="N-acetyltransferase" evidence="3">
    <location>
        <begin position="11"/>
        <end position="169"/>
    </location>
</feature>
<evidence type="ECO:0000256" key="1">
    <source>
        <dbReference type="NCBIfam" id="TIGR03586"/>
    </source>
</evidence>
<proteinExistence type="predicted"/>
<comment type="caution">
    <text evidence="4">The sequence shown here is derived from an EMBL/GenBank/DDBJ whole genome shotgun (WGS) entry which is preliminary data.</text>
</comment>
<dbReference type="CDD" id="cd11615">
    <property type="entry name" value="SAF_NeuB_like"/>
    <property type="match status" value="1"/>
</dbReference>
<sequence length="512" mass="58448">MNYTIHGYEARDFCSCEQHLLEEILAIRNTPQVAQWMYSTHITHKGHFEFVKHLKQDPTQRYWVILHENSILGVGSLTRMRYKHAYLGIYTNPHATHIAHKGQKILHIIEHIAFKEFGLHTLFLEVMSTNKRALNFYQKAGFTHNGILQDFVLHDDVFCDVCIMSKTPKQHLAIQPTQMPHTPLIVAELSANHCGSLEIARQSLHAIAKSGAHAIKLQTYTPDCLTLDAKNQYFKIQKGLWKDTYLYELYKTAQTPWEWHEELFKLGRDLGLLVFSSPFSKQGVDFLESLDCPMYKIASFEVLDLELIEYVARLKKPMILSSGIADEQELQEAITLCKKHGVRDITLLLCTSAYPAPLDSIHLASMRAFGQRYGVKFGLSDHTLGTLCASMAATLGASMIEKHFILDKNLQSPDSAFSLDAKEFSELVQDITRVREIMGDENFSVSQKQGREFARSIWVARDIAMGEELTRENIKILRPNGGLHPRNYKNLLGRKASRDLKFGEPLTKKDFI</sequence>
<dbReference type="PROSITE" id="PS51186">
    <property type="entry name" value="GNAT"/>
    <property type="match status" value="1"/>
</dbReference>
<dbReference type="InterPro" id="IPR051690">
    <property type="entry name" value="PseI-like"/>
</dbReference>
<dbReference type="InterPro" id="IPR020030">
    <property type="entry name" value="Pseudaminic_synth_PseI"/>
</dbReference>
<dbReference type="OrthoDB" id="9781701at2"/>
<dbReference type="NCBIfam" id="TIGR03586">
    <property type="entry name" value="PseI"/>
    <property type="match status" value="1"/>
</dbReference>
<dbReference type="GO" id="GO:0047444">
    <property type="term" value="F:N-acylneuraminate-9-phosphate synthase activity"/>
    <property type="evidence" value="ECO:0007669"/>
    <property type="project" value="TreeGrafter"/>
</dbReference>
<dbReference type="InterPro" id="IPR013785">
    <property type="entry name" value="Aldolase_TIM"/>
</dbReference>
<dbReference type="InterPro" id="IPR000182">
    <property type="entry name" value="GNAT_dom"/>
</dbReference>
<organism evidence="4 5">
    <name type="scientific">Helicobacter equorum</name>
    <dbReference type="NCBI Taxonomy" id="361872"/>
    <lineage>
        <taxon>Bacteria</taxon>
        <taxon>Pseudomonadati</taxon>
        <taxon>Campylobacterota</taxon>
        <taxon>Epsilonproteobacteria</taxon>
        <taxon>Campylobacterales</taxon>
        <taxon>Helicobacteraceae</taxon>
        <taxon>Helicobacter</taxon>
    </lineage>
</organism>
<evidence type="ECO:0000259" key="2">
    <source>
        <dbReference type="PROSITE" id="PS50844"/>
    </source>
</evidence>
<dbReference type="SMART" id="SM00858">
    <property type="entry name" value="SAF"/>
    <property type="match status" value="1"/>
</dbReference>
<dbReference type="SUPFAM" id="SSF55729">
    <property type="entry name" value="Acyl-CoA N-acyltransferases (Nat)"/>
    <property type="match status" value="1"/>
</dbReference>
<dbReference type="SUPFAM" id="SSF51569">
    <property type="entry name" value="Aldolase"/>
    <property type="match status" value="1"/>
</dbReference>
<dbReference type="PANTHER" id="PTHR42966">
    <property type="entry name" value="N-ACETYLNEURAMINATE SYNTHASE"/>
    <property type="match status" value="1"/>
</dbReference>
<protein>
    <recommendedName>
        <fullName evidence="1">Pseudaminic acid synthase</fullName>
        <ecNumber evidence="1">2.5.1.97</ecNumber>
    </recommendedName>
</protein>
<dbReference type="Gene3D" id="3.90.1210.10">
    <property type="entry name" value="Antifreeze-like/N-acetylneuraminic acid synthase C-terminal domain"/>
    <property type="match status" value="1"/>
</dbReference>
<dbReference type="SUPFAM" id="SSF51269">
    <property type="entry name" value="AFP III-like domain"/>
    <property type="match status" value="1"/>
</dbReference>
<dbReference type="Pfam" id="PF03102">
    <property type="entry name" value="NeuB"/>
    <property type="match status" value="1"/>
</dbReference>
<dbReference type="Gene3D" id="3.20.20.70">
    <property type="entry name" value="Aldolase class I"/>
    <property type="match status" value="1"/>
</dbReference>
<name>A0A3D8IU94_9HELI</name>
<dbReference type="PANTHER" id="PTHR42966:SF2">
    <property type="entry name" value="PSEUDAMINIC ACID SYNTHASE"/>
    <property type="match status" value="1"/>
</dbReference>
<dbReference type="InterPro" id="IPR036732">
    <property type="entry name" value="AFP_Neu5c_C_sf"/>
</dbReference>
<evidence type="ECO:0000313" key="5">
    <source>
        <dbReference type="Proteomes" id="UP000256514"/>
    </source>
</evidence>
<dbReference type="InterPro" id="IPR057736">
    <property type="entry name" value="SAF_PseI/NeuA/NeuB"/>
</dbReference>
<accession>A0A3D8IU94</accession>
<dbReference type="InterPro" id="IPR013974">
    <property type="entry name" value="SAF"/>
</dbReference>
<dbReference type="EMBL" id="NXLT01000001">
    <property type="protein sequence ID" value="RDU68485.1"/>
    <property type="molecule type" value="Genomic_DNA"/>
</dbReference>